<evidence type="ECO:0000256" key="1">
    <source>
        <dbReference type="ARBA" id="ARBA00023157"/>
    </source>
</evidence>
<keyword evidence="3 6" id="KW-0645">Protease</keyword>
<dbReference type="InterPro" id="IPR009003">
    <property type="entry name" value="Peptidase_S1_PA"/>
</dbReference>
<dbReference type="Gene3D" id="2.40.10.10">
    <property type="entry name" value="Trypsin-like serine proteases"/>
    <property type="match status" value="3"/>
</dbReference>
<comment type="similarity">
    <text evidence="2">Belongs to the peptidase S1 family. CLIP subfamily.</text>
</comment>
<name>A0A0V1EWT1_TRIPS</name>
<sequence>MKKFPLSYVDYKDIALLKLKKKIPYTDKTRPACLPNKDDEPITNELCYASGWGAHYCNWRRWRHSSENGSVTYPTFREMSLGRWNSNEILRWRSFWRTWDMSRRFRRTISMRKKWEIGIFLDWISKTNKELDTAKDLSNGKKAVNLGQPLDSDETTDAKQAGKVTEPFPCGLSAFPMKKEESSSNRFKPGNGTTLILTAAHCIYDSNRRKVLEPQKIEALVGAHNVYKLDEETRKQVLVKTYGNPSAILQVAKVDVWADEKCVVNATSSICIGGRKDGRGGCQGDSGGPLLCEHNKRMVVFGVSSGNTGLCGQFNKPSLYTRVTFYLDWLKENSKNSGDVSGSASSTAGSSAISKPNKVKDDFADGASGKMNFSPKVSNVPSQPAFPGSRFMSPLPSPGRTATSRFYTPSSSSGLSRSRFQTI</sequence>
<dbReference type="PROSITE" id="PS50240">
    <property type="entry name" value="TRYPSIN_DOM"/>
    <property type="match status" value="1"/>
</dbReference>
<dbReference type="InterPro" id="IPR018114">
    <property type="entry name" value="TRYPSIN_HIS"/>
</dbReference>
<dbReference type="GO" id="GO:0004252">
    <property type="term" value="F:serine-type endopeptidase activity"/>
    <property type="evidence" value="ECO:0007669"/>
    <property type="project" value="InterPro"/>
</dbReference>
<proteinExistence type="inferred from homology"/>
<evidence type="ECO:0000259" key="5">
    <source>
        <dbReference type="PROSITE" id="PS50240"/>
    </source>
</evidence>
<evidence type="ECO:0000313" key="7">
    <source>
        <dbReference type="Proteomes" id="UP000054632"/>
    </source>
</evidence>
<evidence type="ECO:0000256" key="4">
    <source>
        <dbReference type="SAM" id="MobiDB-lite"/>
    </source>
</evidence>
<feature type="compositionally biased region" description="Low complexity" evidence="4">
    <location>
        <begin position="410"/>
        <end position="423"/>
    </location>
</feature>
<keyword evidence="6" id="KW-0472">Membrane</keyword>
<comment type="caution">
    <text evidence="6">The sequence shown here is derived from an EMBL/GenBank/DDBJ whole genome shotgun (WGS) entry which is preliminary data.</text>
</comment>
<keyword evidence="1" id="KW-1015">Disulfide bond</keyword>
<dbReference type="Pfam" id="PF00089">
    <property type="entry name" value="Trypsin"/>
    <property type="match status" value="2"/>
</dbReference>
<feature type="compositionally biased region" description="Polar residues" evidence="4">
    <location>
        <begin position="400"/>
        <end position="409"/>
    </location>
</feature>
<organism evidence="6 7">
    <name type="scientific">Trichinella pseudospiralis</name>
    <name type="common">Parasitic roundworm</name>
    <dbReference type="NCBI Taxonomy" id="6337"/>
    <lineage>
        <taxon>Eukaryota</taxon>
        <taxon>Metazoa</taxon>
        <taxon>Ecdysozoa</taxon>
        <taxon>Nematoda</taxon>
        <taxon>Enoplea</taxon>
        <taxon>Dorylaimia</taxon>
        <taxon>Trichinellida</taxon>
        <taxon>Trichinellidae</taxon>
        <taxon>Trichinella</taxon>
    </lineage>
</organism>
<feature type="compositionally biased region" description="Low complexity" evidence="4">
    <location>
        <begin position="335"/>
        <end position="354"/>
    </location>
</feature>
<keyword evidence="6" id="KW-0812">Transmembrane</keyword>
<dbReference type="SUPFAM" id="SSF50494">
    <property type="entry name" value="Trypsin-like serine proteases"/>
    <property type="match status" value="2"/>
</dbReference>
<dbReference type="AlphaFoldDB" id="A0A0V1EWT1"/>
<dbReference type="Proteomes" id="UP000054632">
    <property type="component" value="Unassembled WGS sequence"/>
</dbReference>
<dbReference type="InterPro" id="IPR051487">
    <property type="entry name" value="Ser/Thr_Proteases_Immune/Dev"/>
</dbReference>
<dbReference type="PROSITE" id="PS00134">
    <property type="entry name" value="TRYPSIN_HIS"/>
    <property type="match status" value="1"/>
</dbReference>
<feature type="domain" description="Peptidase S1" evidence="5">
    <location>
        <begin position="1"/>
        <end position="335"/>
    </location>
</feature>
<gene>
    <name evidence="6" type="primary">TMPRSS13</name>
    <name evidence="6" type="ORF">T4A_12432</name>
</gene>
<evidence type="ECO:0000313" key="6">
    <source>
        <dbReference type="EMBL" id="KRY78197.1"/>
    </source>
</evidence>
<keyword evidence="3" id="KW-0378">Hydrolase</keyword>
<evidence type="ECO:0000256" key="2">
    <source>
        <dbReference type="ARBA" id="ARBA00024195"/>
    </source>
</evidence>
<dbReference type="EMBL" id="JYDR01000005">
    <property type="protein sequence ID" value="KRY78197.1"/>
    <property type="molecule type" value="Genomic_DNA"/>
</dbReference>
<dbReference type="PROSITE" id="PS00135">
    <property type="entry name" value="TRYPSIN_SER"/>
    <property type="match status" value="1"/>
</dbReference>
<dbReference type="SMART" id="SM00020">
    <property type="entry name" value="Tryp_SPc"/>
    <property type="match status" value="1"/>
</dbReference>
<reference evidence="6 7" key="1">
    <citation type="submission" date="2015-01" db="EMBL/GenBank/DDBJ databases">
        <title>Evolution of Trichinella species and genotypes.</title>
        <authorList>
            <person name="Korhonen P.K."/>
            <person name="Edoardo P."/>
            <person name="Giuseppe L.R."/>
            <person name="Gasser R.B."/>
        </authorList>
    </citation>
    <scope>NUCLEOTIDE SEQUENCE [LARGE SCALE GENOMIC DNA]</scope>
    <source>
        <strain evidence="6">ISS13</strain>
    </source>
</reference>
<evidence type="ECO:0000256" key="3">
    <source>
        <dbReference type="RuleBase" id="RU363034"/>
    </source>
</evidence>
<feature type="region of interest" description="Disordered" evidence="4">
    <location>
        <begin position="335"/>
        <end position="423"/>
    </location>
</feature>
<dbReference type="InterPro" id="IPR043504">
    <property type="entry name" value="Peptidase_S1_PA_chymotrypsin"/>
</dbReference>
<dbReference type="InterPro" id="IPR001254">
    <property type="entry name" value="Trypsin_dom"/>
</dbReference>
<protein>
    <submittedName>
        <fullName evidence="6">Transmembrane protease serine 13</fullName>
    </submittedName>
</protein>
<dbReference type="PANTHER" id="PTHR24256">
    <property type="entry name" value="TRYPTASE-RELATED"/>
    <property type="match status" value="1"/>
</dbReference>
<keyword evidence="3" id="KW-0720">Serine protease</keyword>
<dbReference type="GO" id="GO:0006508">
    <property type="term" value="P:proteolysis"/>
    <property type="evidence" value="ECO:0007669"/>
    <property type="project" value="UniProtKB-KW"/>
</dbReference>
<dbReference type="InterPro" id="IPR033116">
    <property type="entry name" value="TRYPSIN_SER"/>
</dbReference>
<accession>A0A0V1EWT1</accession>